<gene>
    <name evidence="3" type="ORF">K443DRAFT_123334</name>
</gene>
<feature type="domain" description="F-box" evidence="2">
    <location>
        <begin position="206"/>
        <end position="254"/>
    </location>
</feature>
<reference evidence="3 4" key="1">
    <citation type="submission" date="2014-04" db="EMBL/GenBank/DDBJ databases">
        <authorList>
            <consortium name="DOE Joint Genome Institute"/>
            <person name="Kuo A."/>
            <person name="Kohler A."/>
            <person name="Nagy L.G."/>
            <person name="Floudas D."/>
            <person name="Copeland A."/>
            <person name="Barry K.W."/>
            <person name="Cichocki N."/>
            <person name="Veneault-Fourrey C."/>
            <person name="LaButti K."/>
            <person name="Lindquist E.A."/>
            <person name="Lipzen A."/>
            <person name="Lundell T."/>
            <person name="Morin E."/>
            <person name="Murat C."/>
            <person name="Sun H."/>
            <person name="Tunlid A."/>
            <person name="Henrissat B."/>
            <person name="Grigoriev I.V."/>
            <person name="Hibbett D.S."/>
            <person name="Martin F."/>
            <person name="Nordberg H.P."/>
            <person name="Cantor M.N."/>
            <person name="Hua S.X."/>
        </authorList>
    </citation>
    <scope>NUCLEOTIDE SEQUENCE [LARGE SCALE GENOMIC DNA]</scope>
    <source>
        <strain evidence="3 4">LaAM-08-1</strain>
    </source>
</reference>
<reference evidence="4" key="2">
    <citation type="submission" date="2015-01" db="EMBL/GenBank/DDBJ databases">
        <title>Evolutionary Origins and Diversification of the Mycorrhizal Mutualists.</title>
        <authorList>
            <consortium name="DOE Joint Genome Institute"/>
            <consortium name="Mycorrhizal Genomics Consortium"/>
            <person name="Kohler A."/>
            <person name="Kuo A."/>
            <person name="Nagy L.G."/>
            <person name="Floudas D."/>
            <person name="Copeland A."/>
            <person name="Barry K.W."/>
            <person name="Cichocki N."/>
            <person name="Veneault-Fourrey C."/>
            <person name="LaButti K."/>
            <person name="Lindquist E.A."/>
            <person name="Lipzen A."/>
            <person name="Lundell T."/>
            <person name="Morin E."/>
            <person name="Murat C."/>
            <person name="Riley R."/>
            <person name="Ohm R."/>
            <person name="Sun H."/>
            <person name="Tunlid A."/>
            <person name="Henrissat B."/>
            <person name="Grigoriev I.V."/>
            <person name="Hibbett D.S."/>
            <person name="Martin F."/>
        </authorList>
    </citation>
    <scope>NUCLEOTIDE SEQUENCE [LARGE SCALE GENOMIC DNA]</scope>
    <source>
        <strain evidence="4">LaAM-08-1</strain>
    </source>
</reference>
<dbReference type="Proteomes" id="UP000054477">
    <property type="component" value="Unassembled WGS sequence"/>
</dbReference>
<protein>
    <recommendedName>
        <fullName evidence="2">F-box domain-containing protein</fullName>
    </recommendedName>
</protein>
<dbReference type="SUPFAM" id="SSF50998">
    <property type="entry name" value="Quinoprotein alcohol dehydrogenase-like"/>
    <property type="match status" value="1"/>
</dbReference>
<dbReference type="Pfam" id="PF12937">
    <property type="entry name" value="F-box-like"/>
    <property type="match status" value="1"/>
</dbReference>
<accession>A0A0C9XNQ0</accession>
<dbReference type="Gene3D" id="1.20.1280.50">
    <property type="match status" value="1"/>
</dbReference>
<feature type="compositionally biased region" description="Acidic residues" evidence="1">
    <location>
        <begin position="685"/>
        <end position="704"/>
    </location>
</feature>
<proteinExistence type="predicted"/>
<sequence length="752" mass="84164">MSSKKKIYKPPFVPGKLDVAPEGHPSYVADRRNAVDLNGSGEVPSDYWHSDSPEKVFFDNIRNYPAITFHCSSTGQRGVALTELIYGSGLYNACKPVHEILPPQLRHVVQCSLTLRWPGHSPMSMNVALIKPGQKGPESVLLGNVGSQIANGWRDYYELNQKRDQEGGVLLGSGYVTYSHLRLHQIYTRNGRDWETTISYSLTTGSNKMLHLPVELTFEVLSHLSLQNLAVLSLVCREWREFMKENESTIYHNAAQLHNFILASSSSQRLHEALKELYSQRSLRGVNSWKELCQRRLQIQHSWLGNAPSRIVQHHTTPNPRVHRIKVDESAGFIITTSGSGGLAVTDINTDELLWSLPDTYVRAYAHCEYSSGYIIFDRFTSEKEIWRLSSVDLSSSVSSSLPDTIQTQISPGGSHPGLFKPHALVQTPEPTRAYRFVHPTLLVAAVDRVYLWDLPSACLVQVIENIQGGDTTFGTMNYVELSARHAFLCDGHALRVFDRGTGRPVLTLPSNKLVYGRWGYSLKSEPRNQNAVGSVLVELEMERRRCEPGRDQRHYLDEFVAAHVSSCGSHLVGLLSSSRLIIMPHFERAIHNIFDLTLDVQLGAAHAQSVYLAFENNRVGVVTGTALFLVHLPAFSSDFMATPPPPIRVFRIPFFLDPQQLSSVSCLQMSDTGLYLNWKPHADDNEEGDDEAADDDDDELDPEMQENEFWDSMADPATFAVLPNGDYVVITNEHGDGHMTSSSDVFSVDFV</sequence>
<dbReference type="HOGENOM" id="CLU_021592_2_0_1"/>
<evidence type="ECO:0000259" key="2">
    <source>
        <dbReference type="PROSITE" id="PS50181"/>
    </source>
</evidence>
<dbReference type="PROSITE" id="PS50181">
    <property type="entry name" value="FBOX"/>
    <property type="match status" value="1"/>
</dbReference>
<dbReference type="InterPro" id="IPR001810">
    <property type="entry name" value="F-box_dom"/>
</dbReference>
<dbReference type="OrthoDB" id="550575at2759"/>
<dbReference type="InterPro" id="IPR036047">
    <property type="entry name" value="F-box-like_dom_sf"/>
</dbReference>
<dbReference type="InterPro" id="IPR011047">
    <property type="entry name" value="Quinoprotein_ADH-like_sf"/>
</dbReference>
<dbReference type="SUPFAM" id="SSF81383">
    <property type="entry name" value="F-box domain"/>
    <property type="match status" value="1"/>
</dbReference>
<dbReference type="SMART" id="SM00256">
    <property type="entry name" value="FBOX"/>
    <property type="match status" value="1"/>
</dbReference>
<evidence type="ECO:0000256" key="1">
    <source>
        <dbReference type="SAM" id="MobiDB-lite"/>
    </source>
</evidence>
<organism evidence="3 4">
    <name type="scientific">Laccaria amethystina LaAM-08-1</name>
    <dbReference type="NCBI Taxonomy" id="1095629"/>
    <lineage>
        <taxon>Eukaryota</taxon>
        <taxon>Fungi</taxon>
        <taxon>Dikarya</taxon>
        <taxon>Basidiomycota</taxon>
        <taxon>Agaricomycotina</taxon>
        <taxon>Agaricomycetes</taxon>
        <taxon>Agaricomycetidae</taxon>
        <taxon>Agaricales</taxon>
        <taxon>Agaricineae</taxon>
        <taxon>Hydnangiaceae</taxon>
        <taxon>Laccaria</taxon>
    </lineage>
</organism>
<dbReference type="STRING" id="1095629.A0A0C9XNQ0"/>
<keyword evidence="4" id="KW-1185">Reference proteome</keyword>
<evidence type="ECO:0000313" key="3">
    <source>
        <dbReference type="EMBL" id="KIJ99181.1"/>
    </source>
</evidence>
<feature type="region of interest" description="Disordered" evidence="1">
    <location>
        <begin position="679"/>
        <end position="704"/>
    </location>
</feature>
<name>A0A0C9XNQ0_9AGAR</name>
<dbReference type="AlphaFoldDB" id="A0A0C9XNQ0"/>
<dbReference type="EMBL" id="KN838652">
    <property type="protein sequence ID" value="KIJ99181.1"/>
    <property type="molecule type" value="Genomic_DNA"/>
</dbReference>
<evidence type="ECO:0000313" key="4">
    <source>
        <dbReference type="Proteomes" id="UP000054477"/>
    </source>
</evidence>